<sequence>MGLSREYEDYMRPGQGRGGAQSWGQALEVFMTPQTAKSLENDVRLRQSLLTMVDMTVDLSDLLSSRLDAPALRQAAEILREYQVQVAGQIEGQHLDQSPESKAIRKPAKVAADNKQEATGLNPLLQNAGVGLTSSLLSSINISSLTAGATDQLQPIAMSLAQGLGNGTVAGLNLNPANTPRPMNDSSIANVVGTFGFGLTQSVTSNIDTKALLGGLNNPNNTAALMKNLPAIAGGVGRGFGQGAAVGLGLQTDVPVVMQQMPDGSIDVGGVSETFTKSLAASFLQNGTGGQLLNMIGGAMGPPAPPGQGIPKTVDIGGQQVEISRVAQGFASGLLQGAGDTIQGMGGVQALVDGTATMPAGGMPVARSEFDDGIGGGATGLGAGLGGGGVLLASMLIKNPKGTPVPQTPGAAPPVAAPPAAAQPAVPAAPAPQVPSVPVTPPAEAPAMGMGKRDLGIVSRQTPVIDVDTSQGFNLSVIINAGTVSMAIQAALDALTCQGFGGGLGNIALGLISSKTIPTDALASVNMDSTKQVIQQVIPTGIIKLRNEGNYYEIDGQKLRDSVSGNININAAVGSIKVNGMGLGAFIAFAVIHILFALVAFLNVLPLALGLESLRNLLFRARLTKVLPKIPKWNHIMWLFVITPSMIIVFVFGVVMYGGSAHFRSFHGIISLITTIVGLVAAGLYFATRASAAKMAVGGTPPAIGTFSLPNIRSAVNQLFLLLATLSTTSGFKDLSSVALCFTQIVPFDIAIGIGFGLSTVFVVGSSIMGIDMYLVFRDGRQRKKALKAKGKEIEKVTVDEESLERLEGNGPEMSRPTMI</sequence>
<evidence type="ECO:0000313" key="3">
    <source>
        <dbReference type="EMBL" id="KAH6683572.1"/>
    </source>
</evidence>
<dbReference type="Proteomes" id="UP000770015">
    <property type="component" value="Unassembled WGS sequence"/>
</dbReference>
<dbReference type="EMBL" id="JAGSXJ010000017">
    <property type="protein sequence ID" value="KAH6683572.1"/>
    <property type="molecule type" value="Genomic_DNA"/>
</dbReference>
<keyword evidence="2" id="KW-0812">Transmembrane</keyword>
<feature type="transmembrane region" description="Helical" evidence="2">
    <location>
        <begin position="665"/>
        <end position="687"/>
    </location>
</feature>
<feature type="region of interest" description="Disordered" evidence="1">
    <location>
        <begin position="402"/>
        <end position="435"/>
    </location>
</feature>
<organism evidence="3 4">
    <name type="scientific">Plectosphaerella plurivora</name>
    <dbReference type="NCBI Taxonomy" id="936078"/>
    <lineage>
        <taxon>Eukaryota</taxon>
        <taxon>Fungi</taxon>
        <taxon>Dikarya</taxon>
        <taxon>Ascomycota</taxon>
        <taxon>Pezizomycotina</taxon>
        <taxon>Sordariomycetes</taxon>
        <taxon>Hypocreomycetidae</taxon>
        <taxon>Glomerellales</taxon>
        <taxon>Plectosphaerellaceae</taxon>
        <taxon>Plectosphaerella</taxon>
    </lineage>
</organism>
<dbReference type="OrthoDB" id="5148443at2759"/>
<feature type="transmembrane region" description="Helical" evidence="2">
    <location>
        <begin position="751"/>
        <end position="777"/>
    </location>
</feature>
<feature type="transmembrane region" description="Helical" evidence="2">
    <location>
        <begin position="635"/>
        <end position="659"/>
    </location>
</feature>
<name>A0A9P8V8R8_9PEZI</name>
<protein>
    <submittedName>
        <fullName evidence="3">Uncharacterized protein</fullName>
    </submittedName>
</protein>
<keyword evidence="4" id="KW-1185">Reference proteome</keyword>
<keyword evidence="2" id="KW-1133">Transmembrane helix</keyword>
<proteinExistence type="predicted"/>
<gene>
    <name evidence="3" type="ORF">F5X68DRAFT_155291</name>
</gene>
<accession>A0A9P8V8R8</accession>
<reference evidence="3" key="1">
    <citation type="journal article" date="2021" name="Nat. Commun.">
        <title>Genetic determinants of endophytism in the Arabidopsis root mycobiome.</title>
        <authorList>
            <person name="Mesny F."/>
            <person name="Miyauchi S."/>
            <person name="Thiergart T."/>
            <person name="Pickel B."/>
            <person name="Atanasova L."/>
            <person name="Karlsson M."/>
            <person name="Huettel B."/>
            <person name="Barry K.W."/>
            <person name="Haridas S."/>
            <person name="Chen C."/>
            <person name="Bauer D."/>
            <person name="Andreopoulos W."/>
            <person name="Pangilinan J."/>
            <person name="LaButti K."/>
            <person name="Riley R."/>
            <person name="Lipzen A."/>
            <person name="Clum A."/>
            <person name="Drula E."/>
            <person name="Henrissat B."/>
            <person name="Kohler A."/>
            <person name="Grigoriev I.V."/>
            <person name="Martin F.M."/>
            <person name="Hacquard S."/>
        </authorList>
    </citation>
    <scope>NUCLEOTIDE SEQUENCE</scope>
    <source>
        <strain evidence="3">MPI-SDFR-AT-0117</strain>
    </source>
</reference>
<evidence type="ECO:0000313" key="4">
    <source>
        <dbReference type="Proteomes" id="UP000770015"/>
    </source>
</evidence>
<dbReference type="AlphaFoldDB" id="A0A9P8V8R8"/>
<feature type="transmembrane region" description="Helical" evidence="2">
    <location>
        <begin position="585"/>
        <end position="614"/>
    </location>
</feature>
<comment type="caution">
    <text evidence="3">The sequence shown here is derived from an EMBL/GenBank/DDBJ whole genome shotgun (WGS) entry which is preliminary data.</text>
</comment>
<evidence type="ECO:0000256" key="1">
    <source>
        <dbReference type="SAM" id="MobiDB-lite"/>
    </source>
</evidence>
<keyword evidence="2" id="KW-0472">Membrane</keyword>
<evidence type="ECO:0000256" key="2">
    <source>
        <dbReference type="SAM" id="Phobius"/>
    </source>
</evidence>